<accession>A0A9D4U6L9</accession>
<dbReference type="InterPro" id="IPR051044">
    <property type="entry name" value="MAG_DAG_Lipase"/>
</dbReference>
<dbReference type="PRINTS" id="PR00111">
    <property type="entry name" value="ABHYDROLASE"/>
</dbReference>
<dbReference type="PANTHER" id="PTHR11614">
    <property type="entry name" value="PHOSPHOLIPASE-RELATED"/>
    <property type="match status" value="1"/>
</dbReference>
<name>A0A9D4U6L9_ADICA</name>
<sequence>MAMTDAAELNFWGDLPENEYYRSQGVVNKKEYFTTPYGKLFTQSWLPASGEVKGVVCCTHGYGSDSNWMFQKIPIAFAQWGYAAFASDMLGHGRSEGLHGYVEDIEKLASTSLDFYKSVRDCNSYAGLPKFLFGESMGGGATLLMVLQDSRGWDGAMFSAPLFEIPEPMKPSRIHLFGYGLLFGLAEPWAVMPDSNMVKRAVKDPGKGKVIGSNPRRYRGRPRVGTMRQLSRMCDVIQKRCHEIEIPILMLHGTSDDLAAHEGSQMVCEKAKSSDKTIKLYDGMYHSLIQGESDENIARVLADLREWIDERSSKKTCNTE</sequence>
<keyword evidence="4" id="KW-1185">Reference proteome</keyword>
<evidence type="ECO:0000259" key="1">
    <source>
        <dbReference type="Pfam" id="PF12146"/>
    </source>
</evidence>
<organism evidence="2 4">
    <name type="scientific">Adiantum capillus-veneris</name>
    <name type="common">Maidenhair fern</name>
    <dbReference type="NCBI Taxonomy" id="13818"/>
    <lineage>
        <taxon>Eukaryota</taxon>
        <taxon>Viridiplantae</taxon>
        <taxon>Streptophyta</taxon>
        <taxon>Embryophyta</taxon>
        <taxon>Tracheophyta</taxon>
        <taxon>Polypodiopsida</taxon>
        <taxon>Polypodiidae</taxon>
        <taxon>Polypodiales</taxon>
        <taxon>Pteridineae</taxon>
        <taxon>Pteridaceae</taxon>
        <taxon>Vittarioideae</taxon>
        <taxon>Adiantum</taxon>
    </lineage>
</organism>
<evidence type="ECO:0000313" key="2">
    <source>
        <dbReference type="EMBL" id="KAI5062443.1"/>
    </source>
</evidence>
<dbReference type="AlphaFoldDB" id="A0A9D4U6L9"/>
<dbReference type="Pfam" id="PF12146">
    <property type="entry name" value="Hydrolase_4"/>
    <property type="match status" value="1"/>
</dbReference>
<dbReference type="SUPFAM" id="SSF53474">
    <property type="entry name" value="alpha/beta-Hydrolases"/>
    <property type="match status" value="1"/>
</dbReference>
<dbReference type="InterPro" id="IPR022742">
    <property type="entry name" value="Hydrolase_4"/>
</dbReference>
<reference evidence="2" key="1">
    <citation type="submission" date="2021-01" db="EMBL/GenBank/DDBJ databases">
        <title>Adiantum capillus-veneris genome.</title>
        <authorList>
            <person name="Fang Y."/>
            <person name="Liao Q."/>
        </authorList>
    </citation>
    <scope>NUCLEOTIDE SEQUENCE</scope>
    <source>
        <strain evidence="2">H3</strain>
        <tissue evidence="2">Leaf</tissue>
    </source>
</reference>
<evidence type="ECO:0000313" key="4">
    <source>
        <dbReference type="Proteomes" id="UP000886520"/>
    </source>
</evidence>
<protein>
    <recommendedName>
        <fullName evidence="1">Serine aminopeptidase S33 domain-containing protein</fullName>
    </recommendedName>
</protein>
<dbReference type="InterPro" id="IPR000073">
    <property type="entry name" value="AB_hydrolase_1"/>
</dbReference>
<gene>
    <name evidence="2" type="ORF">GOP47_0022982</name>
    <name evidence="3" type="ORF">GOP47_0023312</name>
</gene>
<dbReference type="EMBL" id="JABFUD020000022">
    <property type="protein sequence ID" value="KAI5062443.1"/>
    <property type="molecule type" value="Genomic_DNA"/>
</dbReference>
<dbReference type="EMBL" id="JABFUD020000022">
    <property type="protein sequence ID" value="KAI5062773.1"/>
    <property type="molecule type" value="Genomic_DNA"/>
</dbReference>
<dbReference type="OrthoDB" id="2498029at2759"/>
<proteinExistence type="predicted"/>
<dbReference type="Gene3D" id="3.40.50.1820">
    <property type="entry name" value="alpha/beta hydrolase"/>
    <property type="match status" value="1"/>
</dbReference>
<dbReference type="InterPro" id="IPR029058">
    <property type="entry name" value="AB_hydrolase_fold"/>
</dbReference>
<comment type="caution">
    <text evidence="2">The sequence shown here is derived from an EMBL/GenBank/DDBJ whole genome shotgun (WGS) entry which is preliminary data.</text>
</comment>
<dbReference type="Proteomes" id="UP000886520">
    <property type="component" value="Chromosome 22"/>
</dbReference>
<evidence type="ECO:0000313" key="3">
    <source>
        <dbReference type="EMBL" id="KAI5062773.1"/>
    </source>
</evidence>
<feature type="domain" description="Serine aminopeptidase S33" evidence="1">
    <location>
        <begin position="51"/>
        <end position="291"/>
    </location>
</feature>